<protein>
    <recommendedName>
        <fullName evidence="2">asparaginase</fullName>
        <ecNumber evidence="2">3.5.1.1</ecNumber>
    </recommendedName>
</protein>
<evidence type="ECO:0000313" key="12">
    <source>
        <dbReference type="Proteomes" id="UP000541033"/>
    </source>
</evidence>
<proteinExistence type="inferred from homology"/>
<feature type="binding site" evidence="6">
    <location>
        <position position="52"/>
    </location>
    <ligand>
        <name>substrate</name>
    </ligand>
</feature>
<comment type="catalytic activity">
    <reaction evidence="4">
        <text>L-asparagine + H2O = L-aspartate + NH4(+)</text>
        <dbReference type="Rhea" id="RHEA:21016"/>
        <dbReference type="ChEBI" id="CHEBI:15377"/>
        <dbReference type="ChEBI" id="CHEBI:28938"/>
        <dbReference type="ChEBI" id="CHEBI:29991"/>
        <dbReference type="ChEBI" id="CHEBI:58048"/>
        <dbReference type="EC" id="3.5.1.1"/>
    </reaction>
</comment>
<dbReference type="InterPro" id="IPR027474">
    <property type="entry name" value="L-asparaginase_N"/>
</dbReference>
<evidence type="ECO:0000259" key="9">
    <source>
        <dbReference type="Pfam" id="PF00710"/>
    </source>
</evidence>
<dbReference type="InterPro" id="IPR036152">
    <property type="entry name" value="Asp/glu_Ase-like_sf"/>
</dbReference>
<dbReference type="PROSITE" id="PS51732">
    <property type="entry name" value="ASN_GLN_ASE_3"/>
    <property type="match status" value="1"/>
</dbReference>
<dbReference type="PROSITE" id="PS00144">
    <property type="entry name" value="ASN_GLN_ASE_1"/>
    <property type="match status" value="1"/>
</dbReference>
<feature type="binding site" evidence="6">
    <location>
        <begin position="85"/>
        <end position="86"/>
    </location>
    <ligand>
        <name>substrate</name>
    </ligand>
</feature>
<dbReference type="Pfam" id="PF00710">
    <property type="entry name" value="Asparaginase"/>
    <property type="match status" value="1"/>
</dbReference>
<dbReference type="PANTHER" id="PTHR11707">
    <property type="entry name" value="L-ASPARAGINASE"/>
    <property type="match status" value="1"/>
</dbReference>
<dbReference type="PROSITE" id="PS00917">
    <property type="entry name" value="ASN_GLN_ASE_2"/>
    <property type="match status" value="1"/>
</dbReference>
<dbReference type="Proteomes" id="UP000541033">
    <property type="component" value="Unassembled WGS sequence"/>
</dbReference>
<feature type="domain" description="L-asparaginase N-terminal" evidence="9">
    <location>
        <begin position="4"/>
        <end position="169"/>
    </location>
</feature>
<sequence>MAHIEVLGTGGTIASRSHGAAGAVAEASAAELITELGRAHAISHRDLLTLGSYQLTLKDLRVIAEGVAASVKNPEVDGVVVTHGTDTLEETAFLLDLVHNSPKPVVVTGAQRTADSDAPDGPGNIAEAIAAAADPSMRDLGALISFSGTVRTARGARKSHTVAAAPFTGGTEVAHFAGGQLVPTASIIHRAPLDAPTDAFDHAVVDVVSTYPGAEPSLLAAALDRSDAVVIAGTGVGNAGPGFAELVATSTKPIVLSTRVPWGPVVPTYGNGGGIDLVAAGAVPSGDLNPYQSRILAALLVSQGFTGADFAWRFARHR</sequence>
<evidence type="ECO:0000256" key="7">
    <source>
        <dbReference type="PROSITE-ProRule" id="PRU10099"/>
    </source>
</evidence>
<dbReference type="AlphaFoldDB" id="A0A7X5TUU8"/>
<dbReference type="SMART" id="SM00870">
    <property type="entry name" value="Asparaginase"/>
    <property type="match status" value="1"/>
</dbReference>
<feature type="active site" description="O-isoaspartyl threonine intermediate" evidence="5">
    <location>
        <position position="12"/>
    </location>
</feature>
<dbReference type="GO" id="GO:0006528">
    <property type="term" value="P:asparagine metabolic process"/>
    <property type="evidence" value="ECO:0007669"/>
    <property type="project" value="InterPro"/>
</dbReference>
<accession>A0A7X5TUU8</accession>
<dbReference type="PIRSF" id="PIRSF001220">
    <property type="entry name" value="L-ASNase_gatD"/>
    <property type="match status" value="1"/>
</dbReference>
<evidence type="ECO:0000256" key="5">
    <source>
        <dbReference type="PIRSR" id="PIRSR001220-1"/>
    </source>
</evidence>
<feature type="active site" evidence="7">
    <location>
        <position position="12"/>
    </location>
</feature>
<dbReference type="PRINTS" id="PR00139">
    <property type="entry name" value="ASNGLNASE"/>
</dbReference>
<keyword evidence="12" id="KW-1185">Reference proteome</keyword>
<dbReference type="InterPro" id="IPR037152">
    <property type="entry name" value="L-asparaginase_N_sf"/>
</dbReference>
<dbReference type="PANTHER" id="PTHR11707:SF28">
    <property type="entry name" value="60 KDA LYSOPHOSPHOLIPASE"/>
    <property type="match status" value="1"/>
</dbReference>
<keyword evidence="3 11" id="KW-0378">Hydrolase</keyword>
<dbReference type="CDD" id="cd08964">
    <property type="entry name" value="L-asparaginase_II"/>
    <property type="match status" value="1"/>
</dbReference>
<dbReference type="Gene3D" id="3.40.50.40">
    <property type="match status" value="1"/>
</dbReference>
<dbReference type="Gene3D" id="3.40.50.1170">
    <property type="entry name" value="L-asparaginase, N-terminal domain"/>
    <property type="match status" value="1"/>
</dbReference>
<dbReference type="PIRSF" id="PIRSF500176">
    <property type="entry name" value="L_ASNase"/>
    <property type="match status" value="1"/>
</dbReference>
<organism evidence="11 12">
    <name type="scientific">Lysinibacter cavernae</name>
    <dbReference type="NCBI Taxonomy" id="1640652"/>
    <lineage>
        <taxon>Bacteria</taxon>
        <taxon>Bacillati</taxon>
        <taxon>Actinomycetota</taxon>
        <taxon>Actinomycetes</taxon>
        <taxon>Micrococcales</taxon>
        <taxon>Microbacteriaceae</taxon>
        <taxon>Lysinibacter</taxon>
    </lineage>
</organism>
<dbReference type="Pfam" id="PF17763">
    <property type="entry name" value="Asparaginase_C"/>
    <property type="match status" value="1"/>
</dbReference>
<gene>
    <name evidence="11" type="ORF">FHX76_002714</name>
</gene>
<dbReference type="InterPro" id="IPR027475">
    <property type="entry name" value="Asparaginase/glutaminase_AS2"/>
</dbReference>
<dbReference type="InterPro" id="IPR027473">
    <property type="entry name" value="L-asparaginase_C"/>
</dbReference>
<dbReference type="InterPro" id="IPR020827">
    <property type="entry name" value="Asparaginase/glutaminase_AS1"/>
</dbReference>
<comment type="caution">
    <text evidence="11">The sequence shown here is derived from an EMBL/GenBank/DDBJ whole genome shotgun (WGS) entry which is preliminary data.</text>
</comment>
<dbReference type="EC" id="3.5.1.1" evidence="2"/>
<dbReference type="InterPro" id="IPR006034">
    <property type="entry name" value="Asparaginase/glutaminase-like"/>
</dbReference>
<dbReference type="InterPro" id="IPR040919">
    <property type="entry name" value="Asparaginase_C"/>
</dbReference>
<evidence type="ECO:0000259" key="10">
    <source>
        <dbReference type="Pfam" id="PF17763"/>
    </source>
</evidence>
<dbReference type="SUPFAM" id="SSF53774">
    <property type="entry name" value="Glutaminase/Asparaginase"/>
    <property type="match status" value="1"/>
</dbReference>
<feature type="domain" description="Asparaginase/glutaminase C-terminal" evidence="10">
    <location>
        <begin position="205"/>
        <end position="306"/>
    </location>
</feature>
<feature type="active site" evidence="8">
    <location>
        <position position="85"/>
    </location>
</feature>
<dbReference type="SFLD" id="SFLDS00057">
    <property type="entry name" value="Glutaminase/Asparaginase"/>
    <property type="match status" value="1"/>
</dbReference>
<name>A0A7X5TUU8_9MICO</name>
<evidence type="ECO:0000256" key="6">
    <source>
        <dbReference type="PIRSR" id="PIRSR001220-2"/>
    </source>
</evidence>
<comment type="similarity">
    <text evidence="1">Belongs to the asparaginase 1 family.</text>
</comment>
<evidence type="ECO:0000256" key="1">
    <source>
        <dbReference type="ARBA" id="ARBA00010518"/>
    </source>
</evidence>
<dbReference type="EMBL" id="JAAMOX010000002">
    <property type="protein sequence ID" value="NIH54818.1"/>
    <property type="molecule type" value="Genomic_DNA"/>
</dbReference>
<evidence type="ECO:0000256" key="4">
    <source>
        <dbReference type="ARBA" id="ARBA00049366"/>
    </source>
</evidence>
<dbReference type="InterPro" id="IPR004550">
    <property type="entry name" value="AsnASE_II"/>
</dbReference>
<evidence type="ECO:0000256" key="8">
    <source>
        <dbReference type="PROSITE-ProRule" id="PRU10100"/>
    </source>
</evidence>
<evidence type="ECO:0000256" key="2">
    <source>
        <dbReference type="ARBA" id="ARBA00012920"/>
    </source>
</evidence>
<evidence type="ECO:0000313" key="11">
    <source>
        <dbReference type="EMBL" id="NIH54818.1"/>
    </source>
</evidence>
<evidence type="ECO:0000256" key="3">
    <source>
        <dbReference type="ARBA" id="ARBA00022801"/>
    </source>
</evidence>
<dbReference type="RefSeq" id="WP_167151388.1">
    <property type="nucleotide sequence ID" value="NZ_JAAMOX010000002.1"/>
</dbReference>
<dbReference type="GO" id="GO:0004067">
    <property type="term" value="F:asparaginase activity"/>
    <property type="evidence" value="ECO:0007669"/>
    <property type="project" value="UniProtKB-UniRule"/>
</dbReference>
<reference evidence="11 12" key="1">
    <citation type="submission" date="2020-02" db="EMBL/GenBank/DDBJ databases">
        <title>Sequencing the genomes of 1000 actinobacteria strains.</title>
        <authorList>
            <person name="Klenk H.-P."/>
        </authorList>
    </citation>
    <scope>NUCLEOTIDE SEQUENCE [LARGE SCALE GENOMIC DNA]</scope>
    <source>
        <strain evidence="11 12">DSM 27960</strain>
    </source>
</reference>